<reference evidence="1 2" key="1">
    <citation type="submission" date="2017-03" db="EMBL/GenBank/DDBJ databases">
        <title>WGS assembly of Porphyra umbilicalis.</title>
        <authorList>
            <person name="Brawley S.H."/>
            <person name="Blouin N.A."/>
            <person name="Ficko-Blean E."/>
            <person name="Wheeler G.L."/>
            <person name="Lohr M."/>
            <person name="Goodson H.V."/>
            <person name="Jenkins J.W."/>
            <person name="Blaby-Haas C.E."/>
            <person name="Helliwell K.E."/>
            <person name="Chan C."/>
            <person name="Marriage T."/>
            <person name="Bhattacharya D."/>
            <person name="Klein A.S."/>
            <person name="Badis Y."/>
            <person name="Brodie J."/>
            <person name="Cao Y."/>
            <person name="Collen J."/>
            <person name="Dittami S.M."/>
            <person name="Gachon C.M."/>
            <person name="Green B.R."/>
            <person name="Karpowicz S."/>
            <person name="Kim J.W."/>
            <person name="Kudahl U."/>
            <person name="Lin S."/>
            <person name="Michel G."/>
            <person name="Mittag M."/>
            <person name="Olson B.J."/>
            <person name="Pangilinan J."/>
            <person name="Peng Y."/>
            <person name="Qiu H."/>
            <person name="Shu S."/>
            <person name="Singer J.T."/>
            <person name="Smith A.G."/>
            <person name="Sprecher B.N."/>
            <person name="Wagner V."/>
            <person name="Wang W."/>
            <person name="Wang Z.-Y."/>
            <person name="Yan J."/>
            <person name="Yarish C."/>
            <person name="Zoeuner-Riek S."/>
            <person name="Zhuang Y."/>
            <person name="Zou Y."/>
            <person name="Lindquist E.A."/>
            <person name="Grimwood J."/>
            <person name="Barry K."/>
            <person name="Rokhsar D.S."/>
            <person name="Schmutz J."/>
            <person name="Stiller J.W."/>
            <person name="Grossman A.R."/>
            <person name="Prochnik S.E."/>
        </authorList>
    </citation>
    <scope>NUCLEOTIDE SEQUENCE [LARGE SCALE GENOMIC DNA]</scope>
    <source>
        <strain evidence="1">4086291</strain>
    </source>
</reference>
<dbReference type="EMBL" id="KV918785">
    <property type="protein sequence ID" value="OSX79891.1"/>
    <property type="molecule type" value="Genomic_DNA"/>
</dbReference>
<evidence type="ECO:0000313" key="2">
    <source>
        <dbReference type="Proteomes" id="UP000218209"/>
    </source>
</evidence>
<dbReference type="Proteomes" id="UP000218209">
    <property type="component" value="Unassembled WGS sequence"/>
</dbReference>
<dbReference type="AlphaFoldDB" id="A0A1X6PGA9"/>
<organism evidence="1 2">
    <name type="scientific">Porphyra umbilicalis</name>
    <name type="common">Purple laver</name>
    <name type="synonym">Red alga</name>
    <dbReference type="NCBI Taxonomy" id="2786"/>
    <lineage>
        <taxon>Eukaryota</taxon>
        <taxon>Rhodophyta</taxon>
        <taxon>Bangiophyceae</taxon>
        <taxon>Bangiales</taxon>
        <taxon>Bangiaceae</taxon>
        <taxon>Porphyra</taxon>
    </lineage>
</organism>
<accession>A0A1X6PGA9</accession>
<sequence length="57" mass="6657">MADEVAQVSRDWGLWDEPAKFLDSDANPQRLPLLVRPLFWVPASLINRRIDRLRRGV</sequence>
<name>A0A1X6PGA9_PORUM</name>
<evidence type="ECO:0000313" key="1">
    <source>
        <dbReference type="EMBL" id="OSX79891.1"/>
    </source>
</evidence>
<gene>
    <name evidence="1" type="ORF">BU14_0070s0066</name>
</gene>
<keyword evidence="2" id="KW-1185">Reference proteome</keyword>
<protein>
    <submittedName>
        <fullName evidence="1">Uncharacterized protein</fullName>
    </submittedName>
</protein>
<proteinExistence type="predicted"/>